<reference evidence="1 2" key="1">
    <citation type="journal article" date="2016" name="Nat. Commun.">
        <title>Thousands of microbial genomes shed light on interconnected biogeochemical processes in an aquifer system.</title>
        <authorList>
            <person name="Anantharaman K."/>
            <person name="Brown C.T."/>
            <person name="Hug L.A."/>
            <person name="Sharon I."/>
            <person name="Castelle C.J."/>
            <person name="Probst A.J."/>
            <person name="Thomas B.C."/>
            <person name="Singh A."/>
            <person name="Wilkins M.J."/>
            <person name="Karaoz U."/>
            <person name="Brodie E.L."/>
            <person name="Williams K.H."/>
            <person name="Hubbard S.S."/>
            <person name="Banfield J.F."/>
        </authorList>
    </citation>
    <scope>NUCLEOTIDE SEQUENCE [LARGE SCALE GENOMIC DNA]</scope>
</reference>
<sequence>MQYSLEAGKRPKVVYIVPRKSTERGWRVKQIGELSRPSIFIEVYPGEFPLPAQAVVAEGAEIFQVKRNIRDAIERYNPDIDSNWWELFRNYR</sequence>
<proteinExistence type="predicted"/>
<gene>
    <name evidence="1" type="ORF">A2Y99_01970</name>
</gene>
<evidence type="ECO:0000313" key="1">
    <source>
        <dbReference type="EMBL" id="OGF99716.1"/>
    </source>
</evidence>
<accession>A0A1F5YID0</accession>
<dbReference type="Proteomes" id="UP000178230">
    <property type="component" value="Unassembled WGS sequence"/>
</dbReference>
<comment type="caution">
    <text evidence="1">The sequence shown here is derived from an EMBL/GenBank/DDBJ whole genome shotgun (WGS) entry which is preliminary data.</text>
</comment>
<dbReference type="AlphaFoldDB" id="A0A1F5YID0"/>
<evidence type="ECO:0000313" key="2">
    <source>
        <dbReference type="Proteomes" id="UP000178230"/>
    </source>
</evidence>
<protein>
    <submittedName>
        <fullName evidence="1">Uncharacterized protein</fullName>
    </submittedName>
</protein>
<name>A0A1F5YID0_9BACT</name>
<dbReference type="EMBL" id="MFIY01000043">
    <property type="protein sequence ID" value="OGF99716.1"/>
    <property type="molecule type" value="Genomic_DNA"/>
</dbReference>
<organism evidence="1 2">
    <name type="scientific">Candidatus Gottesmanbacteria bacterium RBG_13_37_7</name>
    <dbReference type="NCBI Taxonomy" id="1798369"/>
    <lineage>
        <taxon>Bacteria</taxon>
        <taxon>Candidatus Gottesmaniibacteriota</taxon>
    </lineage>
</organism>